<proteinExistence type="inferred from homology"/>
<evidence type="ECO:0000256" key="3">
    <source>
        <dbReference type="ARBA" id="ARBA00012784"/>
    </source>
</evidence>
<dbReference type="NCBIfam" id="TIGR01430">
    <property type="entry name" value="aden_deam"/>
    <property type="match status" value="1"/>
</dbReference>
<evidence type="ECO:0000256" key="2">
    <source>
        <dbReference type="ARBA" id="ARBA00006676"/>
    </source>
</evidence>
<comment type="cofactor">
    <cofactor evidence="1">
        <name>Zn(2+)</name>
        <dbReference type="ChEBI" id="CHEBI:29105"/>
    </cofactor>
</comment>
<evidence type="ECO:0000256" key="5">
    <source>
        <dbReference type="ARBA" id="ARBA00022801"/>
    </source>
</evidence>
<dbReference type="InterPro" id="IPR032466">
    <property type="entry name" value="Metal_Hydrolase"/>
</dbReference>
<dbReference type="Pfam" id="PF00962">
    <property type="entry name" value="A_deaminase"/>
    <property type="match status" value="1"/>
</dbReference>
<dbReference type="PANTHER" id="PTHR11409">
    <property type="entry name" value="ADENOSINE DEAMINASE"/>
    <property type="match status" value="1"/>
</dbReference>
<dbReference type="SUPFAM" id="SSF51556">
    <property type="entry name" value="Metallo-dependent hydrolases"/>
    <property type="match status" value="1"/>
</dbReference>
<dbReference type="GO" id="GO:0046103">
    <property type="term" value="P:inosine biosynthetic process"/>
    <property type="evidence" value="ECO:0007669"/>
    <property type="project" value="TreeGrafter"/>
</dbReference>
<accession>A0A926IM16</accession>
<comment type="similarity">
    <text evidence="2">Belongs to the metallo-dependent hydrolases superfamily. Adenosine and AMP deaminases family.</text>
</comment>
<dbReference type="InterPro" id="IPR001365">
    <property type="entry name" value="A_deaminase_dom"/>
</dbReference>
<dbReference type="PANTHER" id="PTHR11409:SF43">
    <property type="entry name" value="ADENOSINE DEAMINASE"/>
    <property type="match status" value="1"/>
</dbReference>
<reference evidence="8" key="1">
    <citation type="submission" date="2020-08" db="EMBL/GenBank/DDBJ databases">
        <title>Genome public.</title>
        <authorList>
            <person name="Liu C."/>
            <person name="Sun Q."/>
        </authorList>
    </citation>
    <scope>NUCLEOTIDE SEQUENCE</scope>
    <source>
        <strain evidence="8">NSJ-50</strain>
    </source>
</reference>
<dbReference type="GO" id="GO:0046872">
    <property type="term" value="F:metal ion binding"/>
    <property type="evidence" value="ECO:0007669"/>
    <property type="project" value="UniProtKB-KW"/>
</dbReference>
<dbReference type="EMBL" id="JACRTE010000001">
    <property type="protein sequence ID" value="MBC8595587.1"/>
    <property type="molecule type" value="Genomic_DNA"/>
</dbReference>
<dbReference type="AlphaFoldDB" id="A0A926IM16"/>
<dbReference type="EC" id="3.5.4.4" evidence="3"/>
<comment type="caution">
    <text evidence="8">The sequence shown here is derived from an EMBL/GenBank/DDBJ whole genome shotgun (WGS) entry which is preliminary data.</text>
</comment>
<dbReference type="GO" id="GO:0006154">
    <property type="term" value="P:adenosine catabolic process"/>
    <property type="evidence" value="ECO:0007669"/>
    <property type="project" value="TreeGrafter"/>
</dbReference>
<evidence type="ECO:0000259" key="7">
    <source>
        <dbReference type="Pfam" id="PF00962"/>
    </source>
</evidence>
<keyword evidence="6" id="KW-0862">Zinc</keyword>
<organism evidence="8 9">
    <name type="scientific">Qingrenia yutianensis</name>
    <dbReference type="NCBI Taxonomy" id="2763676"/>
    <lineage>
        <taxon>Bacteria</taxon>
        <taxon>Bacillati</taxon>
        <taxon>Bacillota</taxon>
        <taxon>Clostridia</taxon>
        <taxon>Eubacteriales</taxon>
        <taxon>Oscillospiraceae</taxon>
        <taxon>Qingrenia</taxon>
    </lineage>
</organism>
<dbReference type="Gene3D" id="3.20.20.140">
    <property type="entry name" value="Metal-dependent hydrolases"/>
    <property type="match status" value="1"/>
</dbReference>
<evidence type="ECO:0000256" key="4">
    <source>
        <dbReference type="ARBA" id="ARBA00022723"/>
    </source>
</evidence>
<gene>
    <name evidence="8" type="primary">add</name>
    <name evidence="8" type="ORF">H8706_01715</name>
</gene>
<evidence type="ECO:0000313" key="9">
    <source>
        <dbReference type="Proteomes" id="UP000647416"/>
    </source>
</evidence>
<dbReference type="RefSeq" id="WP_262431251.1">
    <property type="nucleotide sequence ID" value="NZ_JACRTE010000001.1"/>
</dbReference>
<protein>
    <recommendedName>
        <fullName evidence="3">adenosine deaminase</fullName>
        <ecNumber evidence="3">3.5.4.4</ecNumber>
    </recommendedName>
</protein>
<dbReference type="GO" id="GO:0004000">
    <property type="term" value="F:adenosine deaminase activity"/>
    <property type="evidence" value="ECO:0007669"/>
    <property type="project" value="UniProtKB-ARBA"/>
</dbReference>
<dbReference type="Proteomes" id="UP000647416">
    <property type="component" value="Unassembled WGS sequence"/>
</dbReference>
<sequence>MRYIDLHAHLDGSITVPIAKKLAKMQSIPLPDDEQLKNLIVAPENCKSLNDFLKCFSFPLSLLQTEKSVSEAVNLVLCEMQNEGVVYAEIMFAPQLHTQNGISQENIVLSAIEGLKKAPICANLLLCLMRGNGNESENRETLRLAEKHLVRNGGVTGINLAGAEALYPTQNYTDILNEAKKRGIPMSVHAGEADGAQSVKTAIDTGAARIGHGVRAYEDEEVLCLIKEKGITLEMCPTSNKITKAVADMKNYPFMKYLDMGIKVTINTDDKAIENTTTAREFEYMEKNFSLSRKQKTKVLENAVNSAFTTDEVKEKLKKLIVSE</sequence>
<name>A0A926IM16_9FIRM</name>
<keyword evidence="9" id="KW-1185">Reference proteome</keyword>
<evidence type="ECO:0000256" key="1">
    <source>
        <dbReference type="ARBA" id="ARBA00001947"/>
    </source>
</evidence>
<evidence type="ECO:0000256" key="6">
    <source>
        <dbReference type="ARBA" id="ARBA00022833"/>
    </source>
</evidence>
<dbReference type="InterPro" id="IPR006330">
    <property type="entry name" value="Ado/ade_deaminase"/>
</dbReference>
<dbReference type="GO" id="GO:0043103">
    <property type="term" value="P:hypoxanthine salvage"/>
    <property type="evidence" value="ECO:0007669"/>
    <property type="project" value="TreeGrafter"/>
</dbReference>
<feature type="domain" description="Adenosine deaminase" evidence="7">
    <location>
        <begin position="5"/>
        <end position="321"/>
    </location>
</feature>
<evidence type="ECO:0000313" key="8">
    <source>
        <dbReference type="EMBL" id="MBC8595587.1"/>
    </source>
</evidence>
<dbReference type="GO" id="GO:0005829">
    <property type="term" value="C:cytosol"/>
    <property type="evidence" value="ECO:0007669"/>
    <property type="project" value="TreeGrafter"/>
</dbReference>
<keyword evidence="5 8" id="KW-0378">Hydrolase</keyword>
<keyword evidence="4" id="KW-0479">Metal-binding</keyword>